<reference evidence="1 2" key="1">
    <citation type="submission" date="2021-06" db="EMBL/GenBank/DDBJ databases">
        <title>Caerostris extrusa draft genome.</title>
        <authorList>
            <person name="Kono N."/>
            <person name="Arakawa K."/>
        </authorList>
    </citation>
    <scope>NUCLEOTIDE SEQUENCE [LARGE SCALE GENOMIC DNA]</scope>
</reference>
<gene>
    <name evidence="1" type="ORF">CEXT_266391</name>
</gene>
<comment type="caution">
    <text evidence="1">The sequence shown here is derived from an EMBL/GenBank/DDBJ whole genome shotgun (WGS) entry which is preliminary data.</text>
</comment>
<name>A0AAV4X2I5_CAEEX</name>
<evidence type="ECO:0000313" key="2">
    <source>
        <dbReference type="Proteomes" id="UP001054945"/>
    </source>
</evidence>
<organism evidence="1 2">
    <name type="scientific">Caerostris extrusa</name>
    <name type="common">Bark spider</name>
    <name type="synonym">Caerostris bankana</name>
    <dbReference type="NCBI Taxonomy" id="172846"/>
    <lineage>
        <taxon>Eukaryota</taxon>
        <taxon>Metazoa</taxon>
        <taxon>Ecdysozoa</taxon>
        <taxon>Arthropoda</taxon>
        <taxon>Chelicerata</taxon>
        <taxon>Arachnida</taxon>
        <taxon>Araneae</taxon>
        <taxon>Araneomorphae</taxon>
        <taxon>Entelegynae</taxon>
        <taxon>Araneoidea</taxon>
        <taxon>Araneidae</taxon>
        <taxon>Caerostris</taxon>
    </lineage>
</organism>
<dbReference type="EMBL" id="BPLR01017010">
    <property type="protein sequence ID" value="GIY88009.1"/>
    <property type="molecule type" value="Genomic_DNA"/>
</dbReference>
<sequence length="103" mass="11757">MIRVNELMSSKDRFPRVIRWHFCPISVCTCSQGMKKSQLTVGHIRLSATALEIEEKHHHSIKMKDILPFELCTETTLYPTFTSGPNVFVFGKEGKDSKDSTAR</sequence>
<dbReference type="AlphaFoldDB" id="A0AAV4X2I5"/>
<evidence type="ECO:0000313" key="1">
    <source>
        <dbReference type="EMBL" id="GIY88009.1"/>
    </source>
</evidence>
<proteinExistence type="predicted"/>
<accession>A0AAV4X2I5</accession>
<keyword evidence="2" id="KW-1185">Reference proteome</keyword>
<dbReference type="Proteomes" id="UP001054945">
    <property type="component" value="Unassembled WGS sequence"/>
</dbReference>
<protein>
    <submittedName>
        <fullName evidence="1">Uncharacterized protein</fullName>
    </submittedName>
</protein>